<dbReference type="EMBL" id="FN653029">
    <property type="protein sequence ID" value="CBY08231.1"/>
    <property type="molecule type" value="Genomic_DNA"/>
</dbReference>
<keyword evidence="3 13" id="KW-0812">Transmembrane</keyword>
<protein>
    <recommendedName>
        <fullName evidence="14">Cadherin domain-containing protein</fullName>
    </recommendedName>
</protein>
<dbReference type="PRINTS" id="PR00205">
    <property type="entry name" value="CADHERIN"/>
</dbReference>
<feature type="domain" description="Cadherin" evidence="14">
    <location>
        <begin position="128"/>
        <end position="231"/>
    </location>
</feature>
<evidence type="ECO:0000256" key="3">
    <source>
        <dbReference type="ARBA" id="ARBA00022692"/>
    </source>
</evidence>
<dbReference type="PANTHER" id="PTHR24028:SF146">
    <property type="entry name" value="CADHERIN 96CB, ISOFORM D-RELATED"/>
    <property type="match status" value="1"/>
</dbReference>
<keyword evidence="8 13" id="KW-0472">Membrane</keyword>
<evidence type="ECO:0000256" key="6">
    <source>
        <dbReference type="ARBA" id="ARBA00022889"/>
    </source>
</evidence>
<keyword evidence="4" id="KW-0677">Repeat</keyword>
<dbReference type="FunFam" id="2.60.40.60:FF:000015">
    <property type="entry name" value="FAT atypical cadherin 1"/>
    <property type="match status" value="1"/>
</dbReference>
<evidence type="ECO:0000256" key="4">
    <source>
        <dbReference type="ARBA" id="ARBA00022737"/>
    </source>
</evidence>
<keyword evidence="7 13" id="KW-1133">Transmembrane helix</keyword>
<dbReference type="GO" id="GO:0005509">
    <property type="term" value="F:calcium ion binding"/>
    <property type="evidence" value="ECO:0007669"/>
    <property type="project" value="UniProtKB-UniRule"/>
</dbReference>
<dbReference type="CDD" id="cd11304">
    <property type="entry name" value="Cadherin_repeat"/>
    <property type="match status" value="4"/>
</dbReference>
<evidence type="ECO:0000259" key="14">
    <source>
        <dbReference type="PROSITE" id="PS50268"/>
    </source>
</evidence>
<evidence type="ECO:0000256" key="11">
    <source>
        <dbReference type="PROSITE-ProRule" id="PRU00043"/>
    </source>
</evidence>
<dbReference type="InterPro" id="IPR020894">
    <property type="entry name" value="Cadherin_CS"/>
</dbReference>
<dbReference type="InterPro" id="IPR015919">
    <property type="entry name" value="Cadherin-like_sf"/>
</dbReference>
<feature type="transmembrane region" description="Helical" evidence="13">
    <location>
        <begin position="637"/>
        <end position="662"/>
    </location>
</feature>
<reference evidence="15" key="1">
    <citation type="journal article" date="2010" name="Science">
        <title>Plasticity of animal genome architecture unmasked by rapid evolution of a pelagic tunicate.</title>
        <authorList>
            <person name="Denoeud F."/>
            <person name="Henriet S."/>
            <person name="Mungpakdee S."/>
            <person name="Aury J.M."/>
            <person name="Da Silva C."/>
            <person name="Brinkmann H."/>
            <person name="Mikhaleva J."/>
            <person name="Olsen L.C."/>
            <person name="Jubin C."/>
            <person name="Canestro C."/>
            <person name="Bouquet J.M."/>
            <person name="Danks G."/>
            <person name="Poulain J."/>
            <person name="Campsteijn C."/>
            <person name="Adamski M."/>
            <person name="Cross I."/>
            <person name="Yadetie F."/>
            <person name="Muffato M."/>
            <person name="Louis A."/>
            <person name="Butcher S."/>
            <person name="Tsagkogeorga G."/>
            <person name="Konrad A."/>
            <person name="Singh S."/>
            <person name="Jensen M.F."/>
            <person name="Cong E.H."/>
            <person name="Eikeseth-Otteraa H."/>
            <person name="Noel B."/>
            <person name="Anthouard V."/>
            <person name="Porcel B.M."/>
            <person name="Kachouri-Lafond R."/>
            <person name="Nishino A."/>
            <person name="Ugolini M."/>
            <person name="Chourrout P."/>
            <person name="Nishida H."/>
            <person name="Aasland R."/>
            <person name="Huzurbazar S."/>
            <person name="Westhof E."/>
            <person name="Delsuc F."/>
            <person name="Lehrach H."/>
            <person name="Reinhardt R."/>
            <person name="Weissenbach J."/>
            <person name="Roy S.W."/>
            <person name="Artiguenave F."/>
            <person name="Postlethwait J.H."/>
            <person name="Manak J.R."/>
            <person name="Thompson E.M."/>
            <person name="Jaillon O."/>
            <person name="Du Pasquier L."/>
            <person name="Boudinot P."/>
            <person name="Liberles D.A."/>
            <person name="Volff J.N."/>
            <person name="Philippe H."/>
            <person name="Lenhard B."/>
            <person name="Roest Crollius H."/>
            <person name="Wincker P."/>
            <person name="Chourrout D."/>
        </authorList>
    </citation>
    <scope>NUCLEOTIDE SEQUENCE [LARGE SCALE GENOMIC DNA]</scope>
</reference>
<keyword evidence="2" id="KW-0245">EGF-like domain</keyword>
<accession>E4X8M6</accession>
<keyword evidence="16" id="KW-1185">Reference proteome</keyword>
<dbReference type="OrthoDB" id="6252479at2759"/>
<feature type="domain" description="Cadherin" evidence="14">
    <location>
        <begin position="448"/>
        <end position="548"/>
    </location>
</feature>
<proteinExistence type="predicted"/>
<dbReference type="FunFam" id="2.60.40.60:FF:000039">
    <property type="entry name" value="FAT atypical cadherin 3"/>
    <property type="match status" value="1"/>
</dbReference>
<dbReference type="Gene3D" id="2.60.40.60">
    <property type="entry name" value="Cadherins"/>
    <property type="match status" value="5"/>
</dbReference>
<feature type="region of interest" description="Disordered" evidence="12">
    <location>
        <begin position="703"/>
        <end position="742"/>
    </location>
</feature>
<dbReference type="PROSITE" id="PS00232">
    <property type="entry name" value="CADHERIN_1"/>
    <property type="match status" value="2"/>
</dbReference>
<dbReference type="InterPro" id="IPR002126">
    <property type="entry name" value="Cadherin-like_dom"/>
</dbReference>
<name>E4X8M6_OIKDI</name>
<organism evidence="15">
    <name type="scientific">Oikopleura dioica</name>
    <name type="common">Tunicate</name>
    <dbReference type="NCBI Taxonomy" id="34765"/>
    <lineage>
        <taxon>Eukaryota</taxon>
        <taxon>Metazoa</taxon>
        <taxon>Chordata</taxon>
        <taxon>Tunicata</taxon>
        <taxon>Appendicularia</taxon>
        <taxon>Copelata</taxon>
        <taxon>Oikopleuridae</taxon>
        <taxon>Oikopleura</taxon>
    </lineage>
</organism>
<gene>
    <name evidence="15" type="ORF">GSOID_T00004245001</name>
</gene>
<dbReference type="AlphaFoldDB" id="E4X8M6"/>
<dbReference type="SMART" id="SM00112">
    <property type="entry name" value="CA"/>
    <property type="match status" value="4"/>
</dbReference>
<evidence type="ECO:0000256" key="12">
    <source>
        <dbReference type="SAM" id="MobiDB-lite"/>
    </source>
</evidence>
<sequence>MWLWLWLLPWISAVKIDIEKGTDGAGKWINASAEEGLQKGTILLSLAGAFRWPGLTRQFSIQSQDADLFEVTQSGEIALTRNLDFEELCAAQPCNVDSKIAVLPQNTYETIKFSLFISNRNDYSPQFPRSLAQISIPESYPVGARFEISDLAATDGDFLDQEDLKYKLIPDDLFRVENDGERLFLVPTQQLDRETTSFVKARLEVSDPGGKRDSLQVEINILDSNDNTPKFPDQIKNLDIQENLAIGSEIFKFEAYDADVGVNSALKYRIVSSLPSEAKRLFELDSSTGRLMVKKAIHRHDFSSIALKITATDNGLPPRSTETSLHLTVLDKNDNAPVITLTPVFQSIADPKVGIVDENQPPGKFVAWLSVSDKDFGKNGEVTMEVEPKELFAIENGSIVSKRNFDREAKDSYKLVVKACDLGSPKRCSSEEMQIKIGDVNDNSPEFAEPLIRTNLKEDLPVGSSIVKVFAVDLDDPAKFGKIKFELSGDESFGIDAETGMIFLKKELDYEAVDFYKLDVTATDIDGNMDSTIVEITIINVNDNAPEIGIGEFVQISKEHDISKPIASLQVSDADGTIPITLLTGESAPFFRLSGDELFLNSQFDKNFDKFLTIVARDVENQSSFVEKTIRISTSGAISAAVGAGIACGVSAVLLVACLVLIRQCQLKKRYKLYDQISRSGKSGNPTNQREDQLCTAQSIGTLSETGKSSARHGSIGPISGRHDSDSGRGESGSETHLGPPWTGSNNLVNLSKFCNQECLTLGHSDACWLGPQEAEKYEVEVSRGHVTSLSVSVWDETSDYSSHNEESEKAKKINGIRISPKSVVV</sequence>
<evidence type="ECO:0000256" key="1">
    <source>
        <dbReference type="ARBA" id="ARBA00004167"/>
    </source>
</evidence>
<dbReference type="GO" id="GO:0005886">
    <property type="term" value="C:plasma membrane"/>
    <property type="evidence" value="ECO:0007669"/>
    <property type="project" value="InterPro"/>
</dbReference>
<keyword evidence="10" id="KW-0325">Glycoprotein</keyword>
<evidence type="ECO:0000313" key="16">
    <source>
        <dbReference type="Proteomes" id="UP000001307"/>
    </source>
</evidence>
<keyword evidence="6" id="KW-0130">Cell adhesion</keyword>
<dbReference type="PROSITE" id="PS50268">
    <property type="entry name" value="CADHERIN_2"/>
    <property type="match status" value="4"/>
</dbReference>
<dbReference type="InParanoid" id="E4X8M6"/>
<evidence type="ECO:0000256" key="8">
    <source>
        <dbReference type="ARBA" id="ARBA00023136"/>
    </source>
</evidence>
<evidence type="ECO:0000256" key="2">
    <source>
        <dbReference type="ARBA" id="ARBA00022536"/>
    </source>
</evidence>
<evidence type="ECO:0000256" key="10">
    <source>
        <dbReference type="ARBA" id="ARBA00023180"/>
    </source>
</evidence>
<evidence type="ECO:0000256" key="9">
    <source>
        <dbReference type="ARBA" id="ARBA00023157"/>
    </source>
</evidence>
<dbReference type="GO" id="GO:0007156">
    <property type="term" value="P:homophilic cell adhesion via plasma membrane adhesion molecules"/>
    <property type="evidence" value="ECO:0007669"/>
    <property type="project" value="InterPro"/>
</dbReference>
<feature type="domain" description="Cadherin" evidence="14">
    <location>
        <begin position="348"/>
        <end position="447"/>
    </location>
</feature>
<dbReference type="SUPFAM" id="SSF49313">
    <property type="entry name" value="Cadherin-like"/>
    <property type="match status" value="4"/>
</dbReference>
<keyword evidence="5 11" id="KW-0106">Calcium</keyword>
<dbReference type="InterPro" id="IPR050174">
    <property type="entry name" value="Protocadherin/Cadherin-CA"/>
</dbReference>
<dbReference type="FunFam" id="2.60.40.60:FF:000092">
    <property type="entry name" value="Protocadherin 8"/>
    <property type="match status" value="1"/>
</dbReference>
<dbReference type="PANTHER" id="PTHR24028">
    <property type="entry name" value="CADHERIN-87A"/>
    <property type="match status" value="1"/>
</dbReference>
<dbReference type="Proteomes" id="UP000001307">
    <property type="component" value="Unassembled WGS sequence"/>
</dbReference>
<evidence type="ECO:0000256" key="5">
    <source>
        <dbReference type="ARBA" id="ARBA00022837"/>
    </source>
</evidence>
<keyword evidence="9" id="KW-1015">Disulfide bond</keyword>
<comment type="subcellular location">
    <subcellularLocation>
        <location evidence="1">Membrane</location>
        <topology evidence="1">Single-pass membrane protein</topology>
    </subcellularLocation>
</comment>
<evidence type="ECO:0000256" key="7">
    <source>
        <dbReference type="ARBA" id="ARBA00022989"/>
    </source>
</evidence>
<feature type="compositionally biased region" description="Basic and acidic residues" evidence="12">
    <location>
        <begin position="721"/>
        <end position="734"/>
    </location>
</feature>
<evidence type="ECO:0000256" key="13">
    <source>
        <dbReference type="SAM" id="Phobius"/>
    </source>
</evidence>
<evidence type="ECO:0000313" key="15">
    <source>
        <dbReference type="EMBL" id="CBY08231.1"/>
    </source>
</evidence>
<dbReference type="Pfam" id="PF00028">
    <property type="entry name" value="Cadherin"/>
    <property type="match status" value="3"/>
</dbReference>
<feature type="domain" description="Cadherin" evidence="14">
    <location>
        <begin position="232"/>
        <end position="345"/>
    </location>
</feature>